<dbReference type="Proteomes" id="UP000254939">
    <property type="component" value="Unassembled WGS sequence"/>
</dbReference>
<feature type="transmembrane region" description="Helical" evidence="2">
    <location>
        <begin position="30"/>
        <end position="51"/>
    </location>
</feature>
<evidence type="ECO:0000313" key="4">
    <source>
        <dbReference type="Proteomes" id="UP000254939"/>
    </source>
</evidence>
<feature type="transmembrane region" description="Helical" evidence="2">
    <location>
        <begin position="183"/>
        <end position="206"/>
    </location>
</feature>
<organism evidence="3 4">
    <name type="scientific">Rhizobium grahamii</name>
    <dbReference type="NCBI Taxonomy" id="1120045"/>
    <lineage>
        <taxon>Bacteria</taxon>
        <taxon>Pseudomonadati</taxon>
        <taxon>Pseudomonadota</taxon>
        <taxon>Alphaproteobacteria</taxon>
        <taxon>Hyphomicrobiales</taxon>
        <taxon>Rhizobiaceae</taxon>
        <taxon>Rhizobium/Agrobacterium group</taxon>
        <taxon>Rhizobium</taxon>
    </lineage>
</organism>
<evidence type="ECO:0000256" key="1">
    <source>
        <dbReference type="SAM" id="MobiDB-lite"/>
    </source>
</evidence>
<comment type="caution">
    <text evidence="3">The sequence shown here is derived from an EMBL/GenBank/DDBJ whole genome shotgun (WGS) entry which is preliminary data.</text>
</comment>
<reference evidence="3 4" key="1">
    <citation type="submission" date="2017-03" db="EMBL/GenBank/DDBJ databases">
        <title>Genome analysis of Rhizobial strains effectives or ineffectives for nitrogen fixation isolated from bean seeds.</title>
        <authorList>
            <person name="Peralta H."/>
            <person name="Aguilar-Vera A."/>
            <person name="Mora Y."/>
            <person name="Vargas-Lagunas C."/>
            <person name="Girard L."/>
            <person name="Mora J."/>
        </authorList>
    </citation>
    <scope>NUCLEOTIDE SEQUENCE [LARGE SCALE GENOMIC DNA]</scope>
    <source>
        <strain evidence="3 4">CCGM3</strain>
    </source>
</reference>
<keyword evidence="2" id="KW-0812">Transmembrane</keyword>
<dbReference type="AlphaFoldDB" id="A0A370KR02"/>
<keyword evidence="2" id="KW-0472">Membrane</keyword>
<name>A0A370KR02_9HYPH</name>
<protein>
    <submittedName>
        <fullName evidence="3">Uncharacterized protein</fullName>
    </submittedName>
</protein>
<dbReference type="EMBL" id="NAAC01000011">
    <property type="protein sequence ID" value="RDJ12228.1"/>
    <property type="molecule type" value="Genomic_DNA"/>
</dbReference>
<sequence length="377" mass="40288">MLGDAMPSFPERSSQNGSEWSNAAERNRHALLLLAVGAGATLVTLLCAALAQGHGPTAGFGVGALIILAGIAVGGLLGFLFSVPRVLAKDTSANVAAAAVSMLTSVGPKGTALDQHPAASANDKGPLLSSNTNLERISEWLTTMLVGVGLTEVDSLGDGFRDFSDFLAERVILFQGTETPAGILPAVGPLLLVAGLVSGFIFFYLYTRIYLSPLFLYVETILSDPGTERLKTEVDKAVREAVTFLPQDSPMITYASQAASLSVSDSLYVITNLLYQTDGYHRAIELGNKLAATSAVKLSRYWYLMAAAYGQKHHYLLGNASAEERRATRDAVLYAARKAVQISDAAKQSLKSLTEATEIDNDLQDFKHDPDFERIVK</sequence>
<keyword evidence="2" id="KW-1133">Transmembrane helix</keyword>
<feature type="region of interest" description="Disordered" evidence="1">
    <location>
        <begin position="1"/>
        <end position="21"/>
    </location>
</feature>
<gene>
    <name evidence="3" type="ORF">B5K06_10800</name>
</gene>
<feature type="transmembrane region" description="Helical" evidence="2">
    <location>
        <begin position="58"/>
        <end position="81"/>
    </location>
</feature>
<evidence type="ECO:0000256" key="2">
    <source>
        <dbReference type="SAM" id="Phobius"/>
    </source>
</evidence>
<evidence type="ECO:0000313" key="3">
    <source>
        <dbReference type="EMBL" id="RDJ12228.1"/>
    </source>
</evidence>
<proteinExistence type="predicted"/>
<accession>A0A370KR02</accession>
<feature type="compositionally biased region" description="Polar residues" evidence="1">
    <location>
        <begin position="11"/>
        <end position="21"/>
    </location>
</feature>